<keyword evidence="9" id="KW-1185">Reference proteome</keyword>
<feature type="binding site" evidence="5">
    <location>
        <position position="439"/>
    </location>
    <ligand>
        <name>FAD</name>
        <dbReference type="ChEBI" id="CHEBI:57692"/>
    </ligand>
</feature>
<accession>A0AAD9XYE2</accession>
<evidence type="ECO:0000313" key="8">
    <source>
        <dbReference type="EMBL" id="KAK2729845.1"/>
    </source>
</evidence>
<name>A0AAD9XYE2_COLKA</name>
<keyword evidence="3 6" id="KW-0560">Oxidoreductase</keyword>
<dbReference type="PRINTS" id="PR00757">
    <property type="entry name" value="AMINEOXDASEF"/>
</dbReference>
<gene>
    <name evidence="8" type="ORF">CKAH01_10010</name>
</gene>
<evidence type="ECO:0000256" key="2">
    <source>
        <dbReference type="ARBA" id="ARBA00005995"/>
    </source>
</evidence>
<evidence type="ECO:0000256" key="5">
    <source>
        <dbReference type="PIRSR" id="PIRSR601613-1"/>
    </source>
</evidence>
<dbReference type="GO" id="GO:0097621">
    <property type="term" value="F:monoamine oxidase activity"/>
    <property type="evidence" value="ECO:0007669"/>
    <property type="project" value="UniProtKB-EC"/>
</dbReference>
<comment type="caution">
    <text evidence="8">The sequence shown here is derived from an EMBL/GenBank/DDBJ whole genome shotgun (WGS) entry which is preliminary data.</text>
</comment>
<protein>
    <recommendedName>
        <fullName evidence="6">Amine oxidase</fullName>
        <ecNumber evidence="6">1.4.3.-</ecNumber>
    </recommendedName>
</protein>
<dbReference type="InterPro" id="IPR050703">
    <property type="entry name" value="Flavin_MAO"/>
</dbReference>
<feature type="binding site" evidence="5">
    <location>
        <position position="21"/>
    </location>
    <ligand>
        <name>FAD</name>
        <dbReference type="ChEBI" id="CHEBI:57692"/>
    </ligand>
</feature>
<dbReference type="InterPro" id="IPR002937">
    <property type="entry name" value="Amino_oxidase"/>
</dbReference>
<feature type="binding site" evidence="5">
    <location>
        <position position="352"/>
    </location>
    <ligand>
        <name>substrate</name>
    </ligand>
</feature>
<dbReference type="Gene3D" id="3.50.50.60">
    <property type="entry name" value="FAD/NAD(P)-binding domain"/>
    <property type="match status" value="1"/>
</dbReference>
<dbReference type="PANTHER" id="PTHR43563:SF14">
    <property type="entry name" value="AMINE OXIDASE"/>
    <property type="match status" value="1"/>
</dbReference>
<feature type="binding site" evidence="5">
    <location>
        <position position="247"/>
    </location>
    <ligand>
        <name>FAD</name>
        <dbReference type="ChEBI" id="CHEBI:57692"/>
    </ligand>
</feature>
<dbReference type="InterPro" id="IPR036188">
    <property type="entry name" value="FAD/NAD-bd_sf"/>
</dbReference>
<dbReference type="Proteomes" id="UP001281614">
    <property type="component" value="Unassembled WGS sequence"/>
</dbReference>
<dbReference type="InterPro" id="IPR001613">
    <property type="entry name" value="Flavin_amine_oxidase"/>
</dbReference>
<dbReference type="SUPFAM" id="SSF51905">
    <property type="entry name" value="FAD/NAD(P)-binding domain"/>
    <property type="match status" value="1"/>
</dbReference>
<dbReference type="Pfam" id="PF01593">
    <property type="entry name" value="Amino_oxidase"/>
    <property type="match status" value="1"/>
</dbReference>
<dbReference type="AlphaFoldDB" id="A0AAD9XYE2"/>
<keyword evidence="6" id="KW-0274">FAD</keyword>
<evidence type="ECO:0000259" key="7">
    <source>
        <dbReference type="Pfam" id="PF01593"/>
    </source>
</evidence>
<keyword evidence="6" id="KW-0285">Flavoprotein</keyword>
<comment type="cofactor">
    <cofactor evidence="1 6">
        <name>FAD</name>
        <dbReference type="ChEBI" id="CHEBI:57692"/>
    </cofactor>
</comment>
<evidence type="ECO:0000313" key="9">
    <source>
        <dbReference type="Proteomes" id="UP001281614"/>
    </source>
</evidence>
<evidence type="ECO:0000256" key="3">
    <source>
        <dbReference type="ARBA" id="ARBA00023002"/>
    </source>
</evidence>
<evidence type="ECO:0000256" key="6">
    <source>
        <dbReference type="RuleBase" id="RU362067"/>
    </source>
</evidence>
<dbReference type="EC" id="1.4.3.-" evidence="6"/>
<evidence type="ECO:0000256" key="1">
    <source>
        <dbReference type="ARBA" id="ARBA00001974"/>
    </source>
</evidence>
<dbReference type="SUPFAM" id="SSF54373">
    <property type="entry name" value="FAD-linked reductases, C-terminal domain"/>
    <property type="match status" value="1"/>
</dbReference>
<feature type="binding site" evidence="5">
    <location>
        <begin position="40"/>
        <end position="41"/>
    </location>
    <ligand>
        <name>FAD</name>
        <dbReference type="ChEBI" id="CHEBI:57692"/>
    </ligand>
</feature>
<reference evidence="8" key="1">
    <citation type="submission" date="2023-02" db="EMBL/GenBank/DDBJ databases">
        <title>Colletotrichum kahawae CIFC_Que2 genome sequencing and assembly.</title>
        <authorList>
            <person name="Baroncelli R."/>
        </authorList>
    </citation>
    <scope>NUCLEOTIDE SEQUENCE</scope>
    <source>
        <strain evidence="8">CIFC_Que2</strain>
    </source>
</reference>
<evidence type="ECO:0000256" key="4">
    <source>
        <dbReference type="ARBA" id="ARBA00048448"/>
    </source>
</evidence>
<dbReference type="PANTHER" id="PTHR43563">
    <property type="entry name" value="AMINE OXIDASE"/>
    <property type="match status" value="1"/>
</dbReference>
<sequence>MSSFHIQPVDVDVVILGAGLSGLRAAVDIHKSGLSYVVLEAVDRVGGKTLSVPASSQGGVVDIGAAWINDTSQVEMYRLAKEFGFELIEQTTTGLNLYQGSNHKTISFLYSGMPFPLNDKQQAQLYEAFGQMAILVERSDSEQPWLGPDARRIDSLTLAELGEKEIGGGIGSAVLNVLSQACLGLESNEVGALYVIDYIKAATGLENISSDLKDGAQYLRNRQGNQTFSTRLAESLDIGAVKLSTPVSKITQSGEVCMVASSSGRTYRCKRVLLSVPSTLYPLIEFTPSLPASKEALSKSKLGYYSKTILVFEKPWWRDAGFSGAIASQTGPIVFSRDTCVPDDKQYSITCFHVAEPGRQWSKLRAEDRREAVLKQFRAMFSTVVDKVPEPINIVEKEWTKEPWARGAPCPVMGPGVLTSDAGKAVREPVGHIHFIGTETSLAWKGYMEGTVQSGIRGAKEIIADLTAERG</sequence>
<organism evidence="8 9">
    <name type="scientific">Colletotrichum kahawae</name>
    <name type="common">Coffee berry disease fungus</name>
    <dbReference type="NCBI Taxonomy" id="34407"/>
    <lineage>
        <taxon>Eukaryota</taxon>
        <taxon>Fungi</taxon>
        <taxon>Dikarya</taxon>
        <taxon>Ascomycota</taxon>
        <taxon>Pezizomycotina</taxon>
        <taxon>Sordariomycetes</taxon>
        <taxon>Hypocreomycetidae</taxon>
        <taxon>Glomerellales</taxon>
        <taxon>Glomerellaceae</taxon>
        <taxon>Colletotrichum</taxon>
        <taxon>Colletotrichum gloeosporioides species complex</taxon>
    </lineage>
</organism>
<feature type="binding site" evidence="5">
    <location>
        <begin position="446"/>
        <end position="451"/>
    </location>
    <ligand>
        <name>FAD</name>
        <dbReference type="ChEBI" id="CHEBI:57692"/>
    </ligand>
</feature>
<dbReference type="EMBL" id="VYYT01000754">
    <property type="protein sequence ID" value="KAK2729845.1"/>
    <property type="molecule type" value="Genomic_DNA"/>
</dbReference>
<comment type="similarity">
    <text evidence="2 6">Belongs to the flavin monoamine oxidase family.</text>
</comment>
<dbReference type="Gene3D" id="1.10.405.10">
    <property type="entry name" value="Guanine Nucleotide Dissociation Inhibitor, domain 1"/>
    <property type="match status" value="1"/>
</dbReference>
<dbReference type="Gene3D" id="3.90.660.10">
    <property type="match status" value="1"/>
</dbReference>
<comment type="catalytic activity">
    <reaction evidence="4">
        <text>a secondary aliphatic amine + O2 + H2O = a primary amine + an aldehyde + H2O2</text>
        <dbReference type="Rhea" id="RHEA:26414"/>
        <dbReference type="ChEBI" id="CHEBI:15377"/>
        <dbReference type="ChEBI" id="CHEBI:15379"/>
        <dbReference type="ChEBI" id="CHEBI:16240"/>
        <dbReference type="ChEBI" id="CHEBI:17478"/>
        <dbReference type="ChEBI" id="CHEBI:58855"/>
        <dbReference type="ChEBI" id="CHEBI:65296"/>
        <dbReference type="EC" id="1.4.3.4"/>
    </reaction>
</comment>
<feature type="domain" description="Amine oxidase" evidence="7">
    <location>
        <begin position="20"/>
        <end position="463"/>
    </location>
</feature>
<proteinExistence type="inferred from homology"/>